<sequence length="683" mass="76547">MTSYISGLLRNLSLPDGSGSAIAKENTGNPSINYITMYSPELVSSKAETFEELHKMIIFFADPSNQIDKHTQLSLVGLIRGSCSLANEFNPRSGPTTVSVEGGAIVVVEVEKGFFIACSVSLPTDSSSQRRLVEIQIERLLQRFHEYFRLLHSSTETIFSGEVKEQQSQLLKEFYLELIDNYNEAVLTRRLKRALSWPNSLCYQGLFSFFPNGSYKKSSVRVPDSQRPDLEALWEKSAVKPAASFVAHIDKTIPKREGLIYRNPGKIEDSALLEVYRLLEFFSYHDALDAERLGSRRVFKNFFSGSSEERLPSPEVPEPEALPASLQLTPSTAFQLLHPASLAQTLVVSPLSTTLDGIKFLGSTVNEQLPSASWIPFRRAAEPQPEPEVPEVPETASSVTSSLSNKGTFVMGPDKEDNIYSFLVYLPVTSNGSRTVQEFSVVVYVEDNIMLSLVFESSAQELTDPSFFHSLRFDVCEPAIEIINDCIALTAGGMTLNSSISSLPNPVSNIISGKNGENADIDSDFFFIIYDTKEKSFQSSLPWLPQSQLPSDVGTEVAQVSYHYQNAFFYLHDQLADYFVMRSAGNILHDGGVREHLHKFTTNKNNDWLMYFMRHRHKSIVIIRNYNAKHKQKPKIIPKEVREASEANSWTSSVYDYAHLGFLDSLGDDVKVWLGNLRSTPEE</sequence>
<dbReference type="RefSeq" id="XP_025342883.1">
    <property type="nucleotide sequence ID" value="XM_025488221.1"/>
</dbReference>
<feature type="domain" description="CCZ1/INTU/HSP4 first Longin" evidence="2">
    <location>
        <begin position="33"/>
        <end position="150"/>
    </location>
</feature>
<evidence type="ECO:0000259" key="2">
    <source>
        <dbReference type="Pfam" id="PF19031"/>
    </source>
</evidence>
<dbReference type="InterPro" id="IPR013176">
    <property type="entry name" value="Ccz1"/>
</dbReference>
<dbReference type="VEuPathDB" id="FungiDB:CXQ85_004608"/>
<protein>
    <recommendedName>
        <fullName evidence="2">CCZ1/INTU/HSP4 first Longin domain-containing protein</fullName>
    </recommendedName>
</protein>
<dbReference type="Proteomes" id="UP000244309">
    <property type="component" value="Unassembled WGS sequence"/>
</dbReference>
<dbReference type="PANTHER" id="PTHR13056:SF0">
    <property type="entry name" value="VACUOLAR FUSION PROTEIN CCZ1 HOMOLOG-RELATED"/>
    <property type="match status" value="1"/>
</dbReference>
<name>A0A2V1AX67_9ASCO</name>
<gene>
    <name evidence="3" type="ORF">CXQ85_004608</name>
</gene>
<dbReference type="GO" id="GO:0035658">
    <property type="term" value="C:Mon1-Ccz1 complex"/>
    <property type="evidence" value="ECO:0007669"/>
    <property type="project" value="InterPro"/>
</dbReference>
<evidence type="ECO:0000313" key="4">
    <source>
        <dbReference type="Proteomes" id="UP000244309"/>
    </source>
</evidence>
<evidence type="ECO:0000256" key="1">
    <source>
        <dbReference type="ARBA" id="ARBA00005352"/>
    </source>
</evidence>
<evidence type="ECO:0000313" key="3">
    <source>
        <dbReference type="EMBL" id="PVH21943.1"/>
    </source>
</evidence>
<proteinExistence type="inferred from homology"/>
<comment type="caution">
    <text evidence="3">The sequence shown here is derived from an EMBL/GenBank/DDBJ whole genome shotgun (WGS) entry which is preliminary data.</text>
</comment>
<dbReference type="PANTHER" id="PTHR13056">
    <property type="entry name" value="VACUOLAR FUSION PROTEIN CCZ1 HOMOLOG-RELATED"/>
    <property type="match status" value="1"/>
</dbReference>
<keyword evidence="4" id="KW-1185">Reference proteome</keyword>
<dbReference type="STRING" id="45357.A0A2V1AX67"/>
<dbReference type="AlphaFoldDB" id="A0A2V1AX67"/>
<dbReference type="EMBL" id="PKFO01000006">
    <property type="protein sequence ID" value="PVH21943.1"/>
    <property type="molecule type" value="Genomic_DNA"/>
</dbReference>
<dbReference type="GO" id="GO:0016192">
    <property type="term" value="P:vesicle-mediated transport"/>
    <property type="evidence" value="ECO:0007669"/>
    <property type="project" value="InterPro"/>
</dbReference>
<organism evidence="3 4">
    <name type="scientific">Candidozyma haemuli</name>
    <dbReference type="NCBI Taxonomy" id="45357"/>
    <lineage>
        <taxon>Eukaryota</taxon>
        <taxon>Fungi</taxon>
        <taxon>Dikarya</taxon>
        <taxon>Ascomycota</taxon>
        <taxon>Saccharomycotina</taxon>
        <taxon>Pichiomycetes</taxon>
        <taxon>Metschnikowiaceae</taxon>
        <taxon>Candidozyma</taxon>
    </lineage>
</organism>
<comment type="similarity">
    <text evidence="1">Belongs to the CCZ1 family.</text>
</comment>
<dbReference type="Pfam" id="PF19031">
    <property type="entry name" value="Intu_longin_1"/>
    <property type="match status" value="1"/>
</dbReference>
<dbReference type="OrthoDB" id="240546at2759"/>
<reference evidence="3 4" key="1">
    <citation type="submission" date="2017-12" db="EMBL/GenBank/DDBJ databases">
        <title>Genome Sequence of a Multidrug-Resistant Candida haemulonii Isolate from a Patient with Chronic Leg Ulcers in Israel.</title>
        <authorList>
            <person name="Chow N.A."/>
            <person name="Gade L."/>
            <person name="Batra D."/>
            <person name="Rowe L.A."/>
            <person name="Ben-Ami R."/>
            <person name="Loparev V.N."/>
            <person name="Litvintseva A.P."/>
        </authorList>
    </citation>
    <scope>NUCLEOTIDE SEQUENCE [LARGE SCALE GENOMIC DNA]</scope>
    <source>
        <strain evidence="3 4">B11899</strain>
    </source>
</reference>
<accession>A0A2V1AX67</accession>
<dbReference type="GeneID" id="37009938"/>
<dbReference type="InterPro" id="IPR043987">
    <property type="entry name" value="CCZ1/INTU/HSP4_longin_1"/>
</dbReference>